<reference evidence="5 6" key="1">
    <citation type="submission" date="2014-02" db="EMBL/GenBank/DDBJ databases">
        <title>Transposable element dynamics among asymbiotic and ectomycorrhizal Amanita fungi.</title>
        <authorList>
            <consortium name="DOE Joint Genome Institute"/>
            <person name="Hess J."/>
            <person name="Skrede I."/>
            <person name="Wolfe B."/>
            <person name="LaButti K."/>
            <person name="Ohm R.A."/>
            <person name="Grigoriev I.V."/>
            <person name="Pringle A."/>
        </authorList>
    </citation>
    <scope>NUCLEOTIDE SEQUENCE [LARGE SCALE GENOMIC DNA]</scope>
    <source>
        <strain evidence="5 6">SKay4041</strain>
    </source>
</reference>
<proteinExistence type="inferred from homology"/>
<dbReference type="PANTHER" id="PTHR11527">
    <property type="entry name" value="HEAT-SHOCK PROTEIN 20 FAMILY MEMBER"/>
    <property type="match status" value="1"/>
</dbReference>
<dbReference type="STRING" id="703135.A0A2A9NIC5"/>
<evidence type="ECO:0000256" key="1">
    <source>
        <dbReference type="ARBA" id="ARBA00023016"/>
    </source>
</evidence>
<dbReference type="Gene3D" id="2.60.40.790">
    <property type="match status" value="1"/>
</dbReference>
<dbReference type="AlphaFoldDB" id="A0A2A9NIC5"/>
<evidence type="ECO:0000256" key="2">
    <source>
        <dbReference type="PROSITE-ProRule" id="PRU00285"/>
    </source>
</evidence>
<dbReference type="Proteomes" id="UP000242287">
    <property type="component" value="Unassembled WGS sequence"/>
</dbReference>
<evidence type="ECO:0000313" key="5">
    <source>
        <dbReference type="EMBL" id="PFH49084.1"/>
    </source>
</evidence>
<dbReference type="InterPro" id="IPR031107">
    <property type="entry name" value="Small_HSP"/>
</dbReference>
<dbReference type="Pfam" id="PF00011">
    <property type="entry name" value="HSP20"/>
    <property type="match status" value="1"/>
</dbReference>
<dbReference type="OrthoDB" id="1431247at2759"/>
<protein>
    <recommendedName>
        <fullName evidence="4">SHSP domain-containing protein</fullName>
    </recommendedName>
</protein>
<sequence>MSSFFYYDPSVDFDRLFNEAFDTRFSPSNERSLQRRGNLYRDQGIQPATRPKMDIHEDVGTNTVTAVLELPGLAKENVNIEVHNGRLTISGETKSSAERGDSGYAVRERSFGKFSRTINLPQGIKDNEIKASMEHGILTVTFPKTTPEMAPKRVTIS</sequence>
<evidence type="ECO:0000259" key="4">
    <source>
        <dbReference type="PROSITE" id="PS01031"/>
    </source>
</evidence>
<name>A0A2A9NIC5_9AGAR</name>
<evidence type="ECO:0000256" key="3">
    <source>
        <dbReference type="RuleBase" id="RU003616"/>
    </source>
</evidence>
<feature type="domain" description="SHSP" evidence="4">
    <location>
        <begin position="44"/>
        <end position="157"/>
    </location>
</feature>
<organism evidence="5 6">
    <name type="scientific">Amanita thiersii Skay4041</name>
    <dbReference type="NCBI Taxonomy" id="703135"/>
    <lineage>
        <taxon>Eukaryota</taxon>
        <taxon>Fungi</taxon>
        <taxon>Dikarya</taxon>
        <taxon>Basidiomycota</taxon>
        <taxon>Agaricomycotina</taxon>
        <taxon>Agaricomycetes</taxon>
        <taxon>Agaricomycetidae</taxon>
        <taxon>Agaricales</taxon>
        <taxon>Pluteineae</taxon>
        <taxon>Amanitaceae</taxon>
        <taxon>Amanita</taxon>
    </lineage>
</organism>
<keyword evidence="6" id="KW-1185">Reference proteome</keyword>
<dbReference type="InterPro" id="IPR008978">
    <property type="entry name" value="HSP20-like_chaperone"/>
</dbReference>
<dbReference type="InterPro" id="IPR002068">
    <property type="entry name" value="A-crystallin/Hsp20_dom"/>
</dbReference>
<gene>
    <name evidence="5" type="ORF">AMATHDRAFT_148491</name>
</gene>
<evidence type="ECO:0000313" key="6">
    <source>
        <dbReference type="Proteomes" id="UP000242287"/>
    </source>
</evidence>
<comment type="similarity">
    <text evidence="2 3">Belongs to the small heat shock protein (HSP20) family.</text>
</comment>
<dbReference type="EMBL" id="KZ302040">
    <property type="protein sequence ID" value="PFH49084.1"/>
    <property type="molecule type" value="Genomic_DNA"/>
</dbReference>
<dbReference type="SUPFAM" id="SSF49764">
    <property type="entry name" value="HSP20-like chaperones"/>
    <property type="match status" value="1"/>
</dbReference>
<accession>A0A2A9NIC5</accession>
<dbReference type="CDD" id="cd06464">
    <property type="entry name" value="ACD_sHsps-like"/>
    <property type="match status" value="1"/>
</dbReference>
<dbReference type="PROSITE" id="PS01031">
    <property type="entry name" value="SHSP"/>
    <property type="match status" value="1"/>
</dbReference>
<keyword evidence="1" id="KW-0346">Stress response</keyword>